<dbReference type="Pfam" id="PF06245">
    <property type="entry name" value="DUF1015"/>
    <property type="match status" value="1"/>
</dbReference>
<accession>A0AAW9JYB5</accession>
<evidence type="ECO:0000313" key="2">
    <source>
        <dbReference type="Proteomes" id="UP001290462"/>
    </source>
</evidence>
<dbReference type="RefSeq" id="WP_315527712.1">
    <property type="nucleotide sequence ID" value="NZ_JAVBVO010000001.1"/>
</dbReference>
<dbReference type="InterPro" id="IPR008323">
    <property type="entry name" value="UCP033563"/>
</dbReference>
<comment type="caution">
    <text evidence="1">The sequence shown here is derived from an EMBL/GenBank/DDBJ whole genome shotgun (WGS) entry which is preliminary data.</text>
</comment>
<proteinExistence type="predicted"/>
<protein>
    <submittedName>
        <fullName evidence="1">DUF1015 family protein</fullName>
    </submittedName>
</protein>
<reference evidence="1" key="1">
    <citation type="submission" date="2023-08" db="EMBL/GenBank/DDBJ databases">
        <title>Genomic characterization of piscicolin 126 produced by Carnobacterium maltaromaticum CM22 strain isolated from salmon (Salmo salar).</title>
        <authorList>
            <person name="Gonzalez-Gragera E."/>
            <person name="Garcia-Lopez J.D."/>
            <person name="Teso-Perez C."/>
            <person name="Gimenez-Hernandez I."/>
            <person name="Peralta-Sanchez J.M."/>
            <person name="Valdivia E."/>
            <person name="Montalban-Lopez M."/>
            <person name="Martin-Platero A.M."/>
            <person name="Banos A."/>
            <person name="Martinez-Bueno M."/>
        </authorList>
    </citation>
    <scope>NUCLEOTIDE SEQUENCE</scope>
    <source>
        <strain evidence="1">CM22</strain>
    </source>
</reference>
<dbReference type="PANTHER" id="PTHR36454">
    <property type="entry name" value="LMO2823 PROTEIN"/>
    <property type="match status" value="1"/>
</dbReference>
<name>A0AAW9JYB5_CARML</name>
<dbReference type="EMBL" id="JAVBVO010000001">
    <property type="protein sequence ID" value="MDZ5757199.1"/>
    <property type="molecule type" value="Genomic_DNA"/>
</dbReference>
<evidence type="ECO:0000313" key="1">
    <source>
        <dbReference type="EMBL" id="MDZ5757199.1"/>
    </source>
</evidence>
<dbReference type="AlphaFoldDB" id="A0AAW9JYB5"/>
<gene>
    <name evidence="1" type="ORF">RAK27_00850</name>
</gene>
<dbReference type="Proteomes" id="UP001290462">
    <property type="component" value="Unassembled WGS sequence"/>
</dbReference>
<dbReference type="PIRSF" id="PIRSF033563">
    <property type="entry name" value="UCP033563"/>
    <property type="match status" value="1"/>
</dbReference>
<sequence length="415" mass="47280">MVKIKAFKGIRPQPEHAQKVASLPYDVMNSAEARVIGDENPESFLHIDKAEIDLAKDISPYADVVYQKAAENLKAFLERQWLLKDATEKFYIYQLTMNGRSQTGLVVCTAIDDYLDEKIKKHEFTREEKELDRIRHVDACDANTSPIFLTYRENQSVNQVIADWTKNNAPIYDFTSFYDVEHKVWMIDDSQVTAHLENLFDQEVAALYIADGHHRTESAVKVGLKRRIEFPKAPETAEFNYFLSVLFPKEQLEILDYNRVVNVPLSADFITQLEKSFTLEKAGIEPYKPKEPKTIGMYFSGEWYQLIAKPEVIVTDPVAGLDVSILQDQVLTPIFGIEDIRTDKRIDFVGGIRGLKELAELVDSGAFTVAFSMYPTTMEDLLTVADSGQIMPPKSTWFEPKLLSGLFVHDLESSD</sequence>
<dbReference type="PANTHER" id="PTHR36454:SF1">
    <property type="entry name" value="DUF1015 DOMAIN-CONTAINING PROTEIN"/>
    <property type="match status" value="1"/>
</dbReference>
<organism evidence="1 2">
    <name type="scientific">Carnobacterium maltaromaticum</name>
    <name type="common">Carnobacterium piscicola</name>
    <dbReference type="NCBI Taxonomy" id="2751"/>
    <lineage>
        <taxon>Bacteria</taxon>
        <taxon>Bacillati</taxon>
        <taxon>Bacillota</taxon>
        <taxon>Bacilli</taxon>
        <taxon>Lactobacillales</taxon>
        <taxon>Carnobacteriaceae</taxon>
        <taxon>Carnobacterium</taxon>
    </lineage>
</organism>